<feature type="compositionally biased region" description="Basic and acidic residues" evidence="1">
    <location>
        <begin position="149"/>
        <end position="164"/>
    </location>
</feature>
<evidence type="ECO:0000313" key="3">
    <source>
        <dbReference type="EMBL" id="POM80640.1"/>
    </source>
</evidence>
<organism evidence="3 4">
    <name type="scientific">Phytophthora palmivora</name>
    <dbReference type="NCBI Taxonomy" id="4796"/>
    <lineage>
        <taxon>Eukaryota</taxon>
        <taxon>Sar</taxon>
        <taxon>Stramenopiles</taxon>
        <taxon>Oomycota</taxon>
        <taxon>Peronosporomycetes</taxon>
        <taxon>Peronosporales</taxon>
        <taxon>Peronosporaceae</taxon>
        <taxon>Phytophthora</taxon>
    </lineage>
</organism>
<sequence length="1384" mass="159655">MTKRHALDLQVLHDRPNKKKSNSISASHAPRQFLKRISCHDRTYDFVEDEENNGEQTPSHSTSKKKMLSTSTNDRRVTPLHGQELSQFESWLKAPVENPVVPGAGAAKRVPDGDLLMFRDKRVLAHPPIFPVEERTAMRAQQNFSRRPRSSDESPPRRSVDSLIKDSLTRDFDVSLPPIMSPTTKDKAFMEKLLAHCKEKTVEGKTPIGTSQQGNQNSGRLATLDDDVVLPDQVFYEQNSYQPLVKIDLSDWVVFCIEESSALKQMATKLSQRCTDLDLSGLVTLTRAKVFTRLSGLNLEGCEHLTNEGVLQLLKKAKRLERLRLDGCVFISDAATVPLVKARGASLKAISVRHCRKVTDITIKELFSNQPRLLEELNLSYCVDITDASFECLCSVPCFFGNRAVSTYPKLIKLDISGCTSLTNLSCSWIAAACPLLQSFKASGLTGLTDKGLFALAGLLKLEELELSDCVGFTDSGFDKFFRTDGIDVNASRPSDIPISNSFKPLKRLTLSNCPNVGDKTLLAVIGTCSKSLTSLHLSRVGVIPAPILVRFVKVGRSLTELRLAGHTGVSRAMLTHLASYNKVLRVLDLRDCVEIDDLAIYPLAVIQSLEELYLSGCEKLSSRGFQSLPGNLTYFELHRHPRDKLDGVCCRVLGDQLRKLEVLELSHCEGVDPVGLAAIWNKCRFLRHINVFQCPLIQVSDLNKLLRSRSDNPYGLEVIVDMEEAFKGIAASDPDSAAKARRREKLVGHSTKSVELAILLQARFRVRYRAREKQAEQDDREWEQFCAALDIQRVYRGYSCRIKYSFTRRKVTRAIVLIQYRWRKRRHDRRVRRAQSYWINRSELKVFTAWKSLYLETKHQQKRALAAKKAAKALSFWGERRIPAMFVAWKDFVQHKRKRAKKALVFWKCQALPRVVEAWRMLTAQERRRRELVSKVFLNTVSLETHNSTPQMEGRARATLVAKRLVWRLWVAFARDQKLFLLKATMSIVCGSLIHWAFRQWHQNAQRERQLRDKYRRLAGKIFHRDKLQVWNAWLDFMREQRAKRRAFAKFSSNIVTKCWLRWSKYHTDLVALRAVSGHVAARLRMMNAAKAVSTWYEFTQEQIDMRNRQRRALAFFMNGTQVRVFTAWAAQTEYAKHCRERVRAMMANMQLTFTFTVWVTYVRDVQHAHHMAIRLQAYWRGVVTRRQVENHYFYMVWATVMIQKAWRGRLGKALLLAATRKARLREYIRAERERDAMAAEEAHVRQVERELSMVIILQRRWRGVAARHLFEEVRRARFILRKQQEAEMQELVRVQARRRQLERERLQRTKNLAAITIQRHIRGHLARRWFASQKELLVKIRCASHLQALYRGRMARGSPEALRPSYMMADIMTKALPGPRHM</sequence>
<dbReference type="Gene3D" id="1.20.5.190">
    <property type="match status" value="2"/>
</dbReference>
<dbReference type="Pfam" id="PF00612">
    <property type="entry name" value="IQ"/>
    <property type="match status" value="2"/>
</dbReference>
<dbReference type="GO" id="GO:0019005">
    <property type="term" value="C:SCF ubiquitin ligase complex"/>
    <property type="evidence" value="ECO:0007669"/>
    <property type="project" value="TreeGrafter"/>
</dbReference>
<dbReference type="GO" id="GO:0031146">
    <property type="term" value="P:SCF-dependent proteasomal ubiquitin-dependent protein catabolic process"/>
    <property type="evidence" value="ECO:0007669"/>
    <property type="project" value="TreeGrafter"/>
</dbReference>
<dbReference type="PROSITE" id="PS50096">
    <property type="entry name" value="IQ"/>
    <property type="match status" value="4"/>
</dbReference>
<protein>
    <recommendedName>
        <fullName evidence="2">F-box/LRR-repeat protein 15-like leucin rich repeat domain-containing protein</fullName>
    </recommendedName>
</protein>
<feature type="non-terminal residue" evidence="3">
    <location>
        <position position="1384"/>
    </location>
</feature>
<dbReference type="PANTHER" id="PTHR13318:SF247">
    <property type="entry name" value="GH16156P"/>
    <property type="match status" value="1"/>
</dbReference>
<dbReference type="InterPro" id="IPR000048">
    <property type="entry name" value="IQ_motif_EF-hand-BS"/>
</dbReference>
<dbReference type="OrthoDB" id="550575at2759"/>
<dbReference type="SMART" id="SM00367">
    <property type="entry name" value="LRR_CC"/>
    <property type="match status" value="13"/>
</dbReference>
<feature type="compositionally biased region" description="Basic and acidic residues" evidence="1">
    <location>
        <begin position="1"/>
        <end position="15"/>
    </location>
</feature>
<evidence type="ECO:0000313" key="4">
    <source>
        <dbReference type="Proteomes" id="UP000237271"/>
    </source>
</evidence>
<evidence type="ECO:0000259" key="2">
    <source>
        <dbReference type="Pfam" id="PF25372"/>
    </source>
</evidence>
<feature type="region of interest" description="Disordered" evidence="1">
    <location>
        <begin position="49"/>
        <end position="79"/>
    </location>
</feature>
<keyword evidence="4" id="KW-1185">Reference proteome</keyword>
<dbReference type="SUPFAM" id="SSF52047">
    <property type="entry name" value="RNI-like"/>
    <property type="match status" value="2"/>
</dbReference>
<dbReference type="InterPro" id="IPR057207">
    <property type="entry name" value="FBXL15_LRR"/>
</dbReference>
<proteinExistence type="predicted"/>
<name>A0A2P4YS68_9STRA</name>
<dbReference type="Pfam" id="PF25372">
    <property type="entry name" value="DUF7885"/>
    <property type="match status" value="1"/>
</dbReference>
<dbReference type="InterPro" id="IPR006553">
    <property type="entry name" value="Leu-rich_rpt_Cys-con_subtyp"/>
</dbReference>
<dbReference type="InterPro" id="IPR001611">
    <property type="entry name" value="Leu-rich_rpt"/>
</dbReference>
<dbReference type="Gene3D" id="3.80.10.10">
    <property type="entry name" value="Ribonuclease Inhibitor"/>
    <property type="match status" value="3"/>
</dbReference>
<dbReference type="SMART" id="SM00015">
    <property type="entry name" value="IQ"/>
    <property type="match status" value="7"/>
</dbReference>
<dbReference type="Pfam" id="PF13516">
    <property type="entry name" value="LRR_6"/>
    <property type="match status" value="1"/>
</dbReference>
<comment type="caution">
    <text evidence="3">The sequence shown here is derived from an EMBL/GenBank/DDBJ whole genome shotgun (WGS) entry which is preliminary data.</text>
</comment>
<feature type="domain" description="F-box/LRR-repeat protein 15-like leucin rich repeat" evidence="2">
    <location>
        <begin position="269"/>
        <end position="403"/>
    </location>
</feature>
<dbReference type="Proteomes" id="UP000237271">
    <property type="component" value="Unassembled WGS sequence"/>
</dbReference>
<dbReference type="EMBL" id="NCKW01000354">
    <property type="protein sequence ID" value="POM80640.1"/>
    <property type="molecule type" value="Genomic_DNA"/>
</dbReference>
<feature type="region of interest" description="Disordered" evidence="1">
    <location>
        <begin position="134"/>
        <end position="164"/>
    </location>
</feature>
<evidence type="ECO:0000256" key="1">
    <source>
        <dbReference type="SAM" id="MobiDB-lite"/>
    </source>
</evidence>
<gene>
    <name evidence="3" type="ORF">PHPALM_1497</name>
</gene>
<reference evidence="3 4" key="1">
    <citation type="journal article" date="2017" name="Genome Biol. Evol.">
        <title>Phytophthora megakarya and P. palmivora, closely related causal agents of cacao black pod rot, underwent increases in genome sizes and gene numbers by different mechanisms.</title>
        <authorList>
            <person name="Ali S.S."/>
            <person name="Shao J."/>
            <person name="Lary D.J."/>
            <person name="Kronmiller B."/>
            <person name="Shen D."/>
            <person name="Strem M.D."/>
            <person name="Amoako-Attah I."/>
            <person name="Akrofi A.Y."/>
            <person name="Begoude B.A."/>
            <person name="Ten Hoopen G.M."/>
            <person name="Coulibaly K."/>
            <person name="Kebe B.I."/>
            <person name="Melnick R.L."/>
            <person name="Guiltinan M.J."/>
            <person name="Tyler B.M."/>
            <person name="Meinhardt L.W."/>
            <person name="Bailey B.A."/>
        </authorList>
    </citation>
    <scope>NUCLEOTIDE SEQUENCE [LARGE SCALE GENOMIC DNA]</scope>
    <source>
        <strain evidence="4">sbr112.9</strain>
    </source>
</reference>
<accession>A0A2P4YS68</accession>
<dbReference type="PANTHER" id="PTHR13318">
    <property type="entry name" value="PARTNER OF PAIRED, ISOFORM B-RELATED"/>
    <property type="match status" value="1"/>
</dbReference>
<feature type="region of interest" description="Disordered" evidence="1">
    <location>
        <begin position="1"/>
        <end position="32"/>
    </location>
</feature>
<dbReference type="InterPro" id="IPR032675">
    <property type="entry name" value="LRR_dom_sf"/>
</dbReference>